<feature type="region of interest" description="Disordered" evidence="1">
    <location>
        <begin position="66"/>
        <end position="85"/>
    </location>
</feature>
<gene>
    <name evidence="2" type="ORF">CSA09_01410</name>
</gene>
<sequence length="85" mass="9752">MLVHIPVAGFTHKHANRPAVATWMPTSAGMTKWIQIIAGCALSRERQGGFRLFHFLKAGFRHKNLHHPDSGWSWSKKQHQEKNLK</sequence>
<dbReference type="Proteomes" id="UP000229278">
    <property type="component" value="Unassembled WGS sequence"/>
</dbReference>
<dbReference type="AlphaFoldDB" id="A0A2G6PG65"/>
<organism evidence="2 3">
    <name type="scientific">Candidatus Contendibacter odensensis</name>
    <dbReference type="NCBI Taxonomy" id="1400860"/>
    <lineage>
        <taxon>Bacteria</taxon>
        <taxon>Pseudomonadati</taxon>
        <taxon>Pseudomonadota</taxon>
        <taxon>Gammaproteobacteria</taxon>
        <taxon>Candidatus Competibacteraceae</taxon>
        <taxon>Candidatus Contendibacter</taxon>
    </lineage>
</organism>
<evidence type="ECO:0000313" key="3">
    <source>
        <dbReference type="Proteomes" id="UP000229278"/>
    </source>
</evidence>
<evidence type="ECO:0000256" key="1">
    <source>
        <dbReference type="SAM" id="MobiDB-lite"/>
    </source>
</evidence>
<evidence type="ECO:0000313" key="2">
    <source>
        <dbReference type="EMBL" id="PIE83535.1"/>
    </source>
</evidence>
<protein>
    <submittedName>
        <fullName evidence="2">Uncharacterized protein</fullName>
    </submittedName>
</protein>
<dbReference type="EMBL" id="PDTV01000004">
    <property type="protein sequence ID" value="PIE83535.1"/>
    <property type="molecule type" value="Genomic_DNA"/>
</dbReference>
<reference evidence="2 3" key="1">
    <citation type="submission" date="2017-10" db="EMBL/GenBank/DDBJ databases">
        <title>Novel microbial diversity and functional potential in the marine mammal oral microbiome.</title>
        <authorList>
            <person name="Dudek N.K."/>
            <person name="Sun C.L."/>
            <person name="Burstein D."/>
            <person name="Kantor R.S."/>
            <person name="Aliaga Goltsman D.S."/>
            <person name="Bik E.M."/>
            <person name="Thomas B.C."/>
            <person name="Banfield J.F."/>
            <person name="Relman D.A."/>
        </authorList>
    </citation>
    <scope>NUCLEOTIDE SEQUENCE [LARGE SCALE GENOMIC DNA]</scope>
    <source>
        <strain evidence="2">DOLJORAL78_50_517</strain>
    </source>
</reference>
<accession>A0A2G6PG65</accession>
<proteinExistence type="predicted"/>
<comment type="caution">
    <text evidence="2">The sequence shown here is derived from an EMBL/GenBank/DDBJ whole genome shotgun (WGS) entry which is preliminary data.</text>
</comment>
<name>A0A2G6PG65_9GAMM</name>